<reference evidence="5" key="1">
    <citation type="journal article" date="2019" name="Beilstein J. Org. Chem.">
        <title>Nanangenines: drimane sesquiterpenoids as the dominant metabolite cohort of a novel Australian fungus, Aspergillus nanangensis.</title>
        <authorList>
            <person name="Lacey H.J."/>
            <person name="Gilchrist C.L.M."/>
            <person name="Crombie A."/>
            <person name="Kalaitzis J.A."/>
            <person name="Vuong D."/>
            <person name="Rutledge P.J."/>
            <person name="Turner P."/>
            <person name="Pitt J.I."/>
            <person name="Lacey E."/>
            <person name="Chooi Y.H."/>
            <person name="Piggott A.M."/>
        </authorList>
    </citation>
    <scope>NUCLEOTIDE SEQUENCE</scope>
    <source>
        <strain evidence="5">MST-FP2251</strain>
    </source>
</reference>
<evidence type="ECO:0000256" key="4">
    <source>
        <dbReference type="SAM" id="MobiDB-lite"/>
    </source>
</evidence>
<feature type="compositionally biased region" description="Polar residues" evidence="4">
    <location>
        <begin position="171"/>
        <end position="196"/>
    </location>
</feature>
<proteinExistence type="predicted"/>
<sequence length="352" mass="37218">MDFNGHVELGFVCDRSERRKAQNRVAQRKFRSKKALSNQPSTELNPQQPVDSSASSQNNSITAGSWMATSREQTPGLPLSTFADLPTTSPHDDPGPWPDLSLSNMPSDMASFQLLGLSSPYTISPDSGSNAQFQQGATSWSSGHSPASLSGIGGSPGYFSHDDGAAPRTGGSRTYTSGPGNVDTSASRPASNTASRPPSVYRTWSEPSSWNSPRLPPSEHGPGSCSPASCARRSPSSSEISGISSTGLQDWNLPLHIAAEKGHESIVKALVESGVDVNERDSTGCTALHIAVRYKQEGLLKILLDNGADVNAQDGLGWTPVHTAADNGFSAGLRLLLDYGGSLTLKARKKKR</sequence>
<evidence type="ECO:0000313" key="6">
    <source>
        <dbReference type="Proteomes" id="UP001194746"/>
    </source>
</evidence>
<dbReference type="Pfam" id="PF12796">
    <property type="entry name" value="Ank_2"/>
    <property type="match status" value="1"/>
</dbReference>
<dbReference type="CDD" id="cd14688">
    <property type="entry name" value="bZIP_YAP"/>
    <property type="match status" value="1"/>
</dbReference>
<evidence type="ECO:0008006" key="7">
    <source>
        <dbReference type="Google" id="ProtNLM"/>
    </source>
</evidence>
<accession>A0AAD4GSJ3</accession>
<feature type="compositionally biased region" description="Polar residues" evidence="4">
    <location>
        <begin position="126"/>
        <end position="148"/>
    </location>
</feature>
<dbReference type="PROSITE" id="PS50297">
    <property type="entry name" value="ANK_REP_REGION"/>
    <property type="match status" value="2"/>
</dbReference>
<feature type="compositionally biased region" description="Polar residues" evidence="4">
    <location>
        <begin position="35"/>
        <end position="73"/>
    </location>
</feature>
<dbReference type="Gene3D" id="1.25.40.20">
    <property type="entry name" value="Ankyrin repeat-containing domain"/>
    <property type="match status" value="1"/>
</dbReference>
<gene>
    <name evidence="5" type="ORF">FE257_009729</name>
</gene>
<keyword evidence="1" id="KW-0677">Repeat</keyword>
<feature type="repeat" description="ANK" evidence="3">
    <location>
        <begin position="250"/>
        <end position="282"/>
    </location>
</feature>
<protein>
    <recommendedName>
        <fullName evidence="7">BZIP domain-containing protein</fullName>
    </recommendedName>
</protein>
<dbReference type="SUPFAM" id="SSF48403">
    <property type="entry name" value="Ankyrin repeat"/>
    <property type="match status" value="1"/>
</dbReference>
<evidence type="ECO:0000256" key="2">
    <source>
        <dbReference type="ARBA" id="ARBA00023043"/>
    </source>
</evidence>
<dbReference type="Proteomes" id="UP001194746">
    <property type="component" value="Unassembled WGS sequence"/>
</dbReference>
<dbReference type="PANTHER" id="PTHR24171">
    <property type="entry name" value="ANKYRIN REPEAT DOMAIN-CONTAINING PROTEIN 39-RELATED"/>
    <property type="match status" value="1"/>
</dbReference>
<name>A0AAD4GSJ3_ASPNN</name>
<feature type="compositionally biased region" description="Low complexity" evidence="4">
    <location>
        <begin position="223"/>
        <end position="245"/>
    </location>
</feature>
<dbReference type="InterPro" id="IPR036770">
    <property type="entry name" value="Ankyrin_rpt-contain_sf"/>
</dbReference>
<feature type="region of interest" description="Disordered" evidence="4">
    <location>
        <begin position="18"/>
        <end position="104"/>
    </location>
</feature>
<dbReference type="PROSITE" id="PS50088">
    <property type="entry name" value="ANK_REPEAT"/>
    <property type="match status" value="3"/>
</dbReference>
<dbReference type="InterPro" id="IPR002110">
    <property type="entry name" value="Ankyrin_rpt"/>
</dbReference>
<evidence type="ECO:0000256" key="3">
    <source>
        <dbReference type="PROSITE-ProRule" id="PRU00023"/>
    </source>
</evidence>
<feature type="repeat" description="ANK" evidence="3">
    <location>
        <begin position="283"/>
        <end position="315"/>
    </location>
</feature>
<reference evidence="5" key="2">
    <citation type="submission" date="2020-02" db="EMBL/GenBank/DDBJ databases">
        <authorList>
            <person name="Gilchrist C.L.M."/>
            <person name="Chooi Y.-H."/>
        </authorList>
    </citation>
    <scope>NUCLEOTIDE SEQUENCE</scope>
    <source>
        <strain evidence="5">MST-FP2251</strain>
    </source>
</reference>
<organism evidence="5 6">
    <name type="scientific">Aspergillus nanangensis</name>
    <dbReference type="NCBI Taxonomy" id="2582783"/>
    <lineage>
        <taxon>Eukaryota</taxon>
        <taxon>Fungi</taxon>
        <taxon>Dikarya</taxon>
        <taxon>Ascomycota</taxon>
        <taxon>Pezizomycotina</taxon>
        <taxon>Eurotiomycetes</taxon>
        <taxon>Eurotiomycetidae</taxon>
        <taxon>Eurotiales</taxon>
        <taxon>Aspergillaceae</taxon>
        <taxon>Aspergillus</taxon>
        <taxon>Aspergillus subgen. Circumdati</taxon>
    </lineage>
</organism>
<comment type="caution">
    <text evidence="5">The sequence shown here is derived from an EMBL/GenBank/DDBJ whole genome shotgun (WGS) entry which is preliminary data.</text>
</comment>
<dbReference type="PANTHER" id="PTHR24171:SF10">
    <property type="entry name" value="ANKYRIN REPEAT DOMAIN-CONTAINING PROTEIN 29-LIKE"/>
    <property type="match status" value="1"/>
</dbReference>
<feature type="repeat" description="ANK" evidence="3">
    <location>
        <begin position="316"/>
        <end position="348"/>
    </location>
</feature>
<feature type="region of interest" description="Disordered" evidence="4">
    <location>
        <begin position="126"/>
        <end position="245"/>
    </location>
</feature>
<evidence type="ECO:0000313" key="5">
    <source>
        <dbReference type="EMBL" id="KAF9887636.1"/>
    </source>
</evidence>
<dbReference type="EMBL" id="VCAU01000058">
    <property type="protein sequence ID" value="KAF9887636.1"/>
    <property type="molecule type" value="Genomic_DNA"/>
</dbReference>
<dbReference type="PRINTS" id="PR01415">
    <property type="entry name" value="ANKYRIN"/>
</dbReference>
<dbReference type="SMART" id="SM00248">
    <property type="entry name" value="ANK"/>
    <property type="match status" value="3"/>
</dbReference>
<keyword evidence="6" id="KW-1185">Reference proteome</keyword>
<evidence type="ECO:0000256" key="1">
    <source>
        <dbReference type="ARBA" id="ARBA00022737"/>
    </source>
</evidence>
<keyword evidence="2 3" id="KW-0040">ANK repeat</keyword>
<dbReference type="AlphaFoldDB" id="A0AAD4GSJ3"/>